<sequence length="298" mass="31972">MFLANFLIALREGVEAALIVGVLVAFLTKAGRRDVLPKLWLGVVVAAILPLAAGAFMTWGPYTLTFQAQEILGGVLSLVAVGMVTWMIVWMGKSSSALVAGLKDQAGAAIADGSSGWALVWIAIISVGREGLETAVFVWATVKATAQGGFVAPTLGVITGLVVAIVIGWLIYRGAVAINLRLFFQVTAFFLIFVAAGILSYGIGDLQEASVLPGWGNWVYDLSPYFDGHIPGLHPDAWWFVLLEAIFQFNLSPTHLQLAGWAVYLCIMLVLFFWNVKKGPRKRREATAAPTAPAQQPA</sequence>
<dbReference type="InterPro" id="IPR004923">
    <property type="entry name" value="FTR1/Fip1/EfeU"/>
</dbReference>
<dbReference type="PANTHER" id="PTHR31632:SF2">
    <property type="entry name" value="PLASMA MEMBRANE IRON PERMEASE"/>
    <property type="match status" value="1"/>
</dbReference>
<feature type="transmembrane region" description="Helical" evidence="6">
    <location>
        <begin position="109"/>
        <end position="128"/>
    </location>
</feature>
<comment type="subcellular location">
    <subcellularLocation>
        <location evidence="1">Membrane</location>
        <topology evidence="1">Multi-pass membrane protein</topology>
    </subcellularLocation>
</comment>
<dbReference type="Pfam" id="PF03239">
    <property type="entry name" value="FTR1"/>
    <property type="match status" value="1"/>
</dbReference>
<feature type="transmembrane region" description="Helical" evidence="6">
    <location>
        <begin position="148"/>
        <end position="170"/>
    </location>
</feature>
<feature type="transmembrane region" description="Helical" evidence="6">
    <location>
        <begin position="6"/>
        <end position="27"/>
    </location>
</feature>
<keyword evidence="4 6" id="KW-1133">Transmembrane helix</keyword>
<comment type="caution">
    <text evidence="7">The sequence shown here is derived from an EMBL/GenBank/DDBJ whole genome shotgun (WGS) entry which is preliminary data.</text>
</comment>
<protein>
    <submittedName>
        <fullName evidence="7">High-affinity iron transporter</fullName>
    </submittedName>
</protein>
<name>A0A2A9DQF2_9CORY</name>
<dbReference type="Proteomes" id="UP000221653">
    <property type="component" value="Unassembled WGS sequence"/>
</dbReference>
<keyword evidence="5 6" id="KW-0472">Membrane</keyword>
<evidence type="ECO:0000256" key="3">
    <source>
        <dbReference type="ARBA" id="ARBA00022692"/>
    </source>
</evidence>
<dbReference type="GO" id="GO:0033573">
    <property type="term" value="C:high-affinity iron permease complex"/>
    <property type="evidence" value="ECO:0007669"/>
    <property type="project" value="InterPro"/>
</dbReference>
<gene>
    <name evidence="7" type="ORF">ATK06_1245</name>
</gene>
<evidence type="ECO:0000313" key="7">
    <source>
        <dbReference type="EMBL" id="PFG28149.1"/>
    </source>
</evidence>
<proteinExistence type="inferred from homology"/>
<dbReference type="AlphaFoldDB" id="A0A2A9DQF2"/>
<evidence type="ECO:0000256" key="2">
    <source>
        <dbReference type="ARBA" id="ARBA00008333"/>
    </source>
</evidence>
<feature type="transmembrane region" description="Helical" evidence="6">
    <location>
        <begin position="182"/>
        <end position="203"/>
    </location>
</feature>
<organism evidence="7 8">
    <name type="scientific">Corynebacterium renale</name>
    <dbReference type="NCBI Taxonomy" id="1724"/>
    <lineage>
        <taxon>Bacteria</taxon>
        <taxon>Bacillati</taxon>
        <taxon>Actinomycetota</taxon>
        <taxon>Actinomycetes</taxon>
        <taxon>Mycobacteriales</taxon>
        <taxon>Corynebacteriaceae</taxon>
        <taxon>Corynebacterium</taxon>
    </lineage>
</organism>
<accession>A0A2A9DQF2</accession>
<dbReference type="EMBL" id="PDJF01000001">
    <property type="protein sequence ID" value="PFG28149.1"/>
    <property type="molecule type" value="Genomic_DNA"/>
</dbReference>
<keyword evidence="8" id="KW-1185">Reference proteome</keyword>
<evidence type="ECO:0000256" key="1">
    <source>
        <dbReference type="ARBA" id="ARBA00004141"/>
    </source>
</evidence>
<dbReference type="OrthoDB" id="7260758at2"/>
<evidence type="ECO:0000256" key="4">
    <source>
        <dbReference type="ARBA" id="ARBA00022989"/>
    </source>
</evidence>
<feature type="transmembrane region" description="Helical" evidence="6">
    <location>
        <begin position="258"/>
        <end position="276"/>
    </location>
</feature>
<dbReference type="PANTHER" id="PTHR31632">
    <property type="entry name" value="IRON TRANSPORTER FTH1"/>
    <property type="match status" value="1"/>
</dbReference>
<dbReference type="RefSeq" id="WP_098389014.1">
    <property type="nucleotide sequence ID" value="NZ_LS483464.1"/>
</dbReference>
<dbReference type="GO" id="GO:0015093">
    <property type="term" value="F:ferrous iron transmembrane transporter activity"/>
    <property type="evidence" value="ECO:0007669"/>
    <property type="project" value="TreeGrafter"/>
</dbReference>
<dbReference type="STRING" id="1724.GCA_001044175_01733"/>
<evidence type="ECO:0000256" key="6">
    <source>
        <dbReference type="SAM" id="Phobius"/>
    </source>
</evidence>
<evidence type="ECO:0000313" key="8">
    <source>
        <dbReference type="Proteomes" id="UP000221653"/>
    </source>
</evidence>
<evidence type="ECO:0000256" key="5">
    <source>
        <dbReference type="ARBA" id="ARBA00023136"/>
    </source>
</evidence>
<reference evidence="7 8" key="1">
    <citation type="submission" date="2017-10" db="EMBL/GenBank/DDBJ databases">
        <title>Sequencing the genomes of 1000 actinobacteria strains.</title>
        <authorList>
            <person name="Klenk H.-P."/>
        </authorList>
    </citation>
    <scope>NUCLEOTIDE SEQUENCE [LARGE SCALE GENOMIC DNA]</scope>
    <source>
        <strain evidence="7 8">DSM 20688</strain>
    </source>
</reference>
<comment type="similarity">
    <text evidence="2">Belongs to the oxidase-dependent Fe transporter (OFeT) (TC 9.A.10.1) family.</text>
</comment>
<feature type="transmembrane region" description="Helical" evidence="6">
    <location>
        <begin position="39"/>
        <end position="59"/>
    </location>
</feature>
<feature type="transmembrane region" description="Helical" evidence="6">
    <location>
        <begin position="71"/>
        <end position="89"/>
    </location>
</feature>
<keyword evidence="3 6" id="KW-0812">Transmembrane</keyword>
<dbReference type="NCBIfam" id="NF041756">
    <property type="entry name" value="EfeU"/>
    <property type="match status" value="1"/>
</dbReference>